<dbReference type="KEGG" id="mamo:A6B35_31230"/>
<proteinExistence type="predicted"/>
<name>G6YMC9_9HYPH</name>
<organism evidence="1 2">
    <name type="scientific">Mesorhizobium amorphae CCNWGS0123</name>
    <dbReference type="NCBI Taxonomy" id="1082933"/>
    <lineage>
        <taxon>Bacteria</taxon>
        <taxon>Pseudomonadati</taxon>
        <taxon>Pseudomonadota</taxon>
        <taxon>Alphaproteobacteria</taxon>
        <taxon>Hyphomicrobiales</taxon>
        <taxon>Phyllobacteriaceae</taxon>
        <taxon>Mesorhizobium</taxon>
    </lineage>
</organism>
<sequence length="61" mass="7001">METTMQQHAQKRQLDLLMLAADDGVPRLFNPVRRAEIVSLLKALLSDRRAPVRILEETDDD</sequence>
<keyword evidence="2" id="KW-1185">Reference proteome</keyword>
<evidence type="ECO:0000313" key="1">
    <source>
        <dbReference type="EMBL" id="EHH02137.1"/>
    </source>
</evidence>
<dbReference type="EMBL" id="AGSN01000271">
    <property type="protein sequence ID" value="EHH02137.1"/>
    <property type="molecule type" value="Genomic_DNA"/>
</dbReference>
<dbReference type="AlphaFoldDB" id="G6YMC9"/>
<evidence type="ECO:0000313" key="2">
    <source>
        <dbReference type="Proteomes" id="UP000002949"/>
    </source>
</evidence>
<dbReference type="Proteomes" id="UP000002949">
    <property type="component" value="Unassembled WGS sequence"/>
</dbReference>
<reference evidence="1 2" key="1">
    <citation type="journal article" date="2012" name="J. Bacteriol.">
        <title>Draft Genome Sequence of Plant Growth-Promoting Rhizobium Mesorhizobium amorphae, Isolated from Zinc-Lead Mine Tailings.</title>
        <authorList>
            <person name="Hao X."/>
            <person name="Lin Y."/>
            <person name="Johnstone L."/>
            <person name="Baltrus D.A."/>
            <person name="Miller S.J."/>
            <person name="Wei G."/>
            <person name="Rensing C."/>
        </authorList>
    </citation>
    <scope>NUCLEOTIDE SEQUENCE [LARGE SCALE GENOMIC DNA]</scope>
    <source>
        <strain evidence="1 2">CCNWGS0123</strain>
    </source>
</reference>
<protein>
    <submittedName>
        <fullName evidence="1">Uncharacterized protein</fullName>
    </submittedName>
</protein>
<accession>G6YMC9</accession>
<gene>
    <name evidence="1" type="ORF">MEA186_35924</name>
</gene>